<dbReference type="Proteomes" id="UP000887580">
    <property type="component" value="Unplaced"/>
</dbReference>
<sequence length="590" mass="66674">MVKCCGPVAKYSSSDPTLSENRKIQTLNKTSESCSNYLTVINEAEEKVVKRWKKCEISDSISSSTLSLHISICENSFDNVSNQFGNKKETSLKVEKFKSIKASTFVIQNLFEFPRQQNNETSHPESSQFRASQRLINPLITPVPRIHERRNVVPTTAAATPLQQIRSTSPATAFGYNYNVFNENSSNNWGETPRRPITPARNRVEPAAKRARVEPIDYVEMIRDRFMILQEDSLQVKIVNVTDKDSFANCELTVIQRANLEVGDIVHFINDSEVPVMGTVVFVGKKIECEEYLKSYENSPLESEQQNLIGNSGIEELIGKVDAMTNRMEELSSKVEDMATNIASLNQRVLVLEGKKAAKSPKPKPQTSLLQTVYHGVGTVISSIPNYPNYLLQKTLQYQSESSPILVNDVDIRPQLYLNRNFFISNFNKPNDAGLGLLYILVGPQLANNVFLPQVFYDIGPSARSGTAKTSLSYKATYTWYQALDLMLTNVFIHKHRHLFIAKARNFVNQNVNTRTKYPNRNLKHFKNLIMAPPLFSPEQSTVANFLEEKERIRGTEEVEAVITWANSLGIEDKEGSDTEGAYEIDEEDF</sequence>
<accession>A0AC35FWZ1</accession>
<proteinExistence type="predicted"/>
<protein>
    <submittedName>
        <fullName evidence="2">Uncharacterized protein</fullName>
    </submittedName>
</protein>
<name>A0AC35FWZ1_9BILA</name>
<organism evidence="1 2">
    <name type="scientific">Panagrolaimus sp. PS1159</name>
    <dbReference type="NCBI Taxonomy" id="55785"/>
    <lineage>
        <taxon>Eukaryota</taxon>
        <taxon>Metazoa</taxon>
        <taxon>Ecdysozoa</taxon>
        <taxon>Nematoda</taxon>
        <taxon>Chromadorea</taxon>
        <taxon>Rhabditida</taxon>
        <taxon>Tylenchina</taxon>
        <taxon>Panagrolaimomorpha</taxon>
        <taxon>Panagrolaimoidea</taxon>
        <taxon>Panagrolaimidae</taxon>
        <taxon>Panagrolaimus</taxon>
    </lineage>
</organism>
<evidence type="ECO:0000313" key="2">
    <source>
        <dbReference type="WBParaSite" id="PS1159_v2.g21778.t1"/>
    </source>
</evidence>
<reference evidence="2" key="1">
    <citation type="submission" date="2022-11" db="UniProtKB">
        <authorList>
            <consortium name="WormBaseParasite"/>
        </authorList>
    </citation>
    <scope>IDENTIFICATION</scope>
</reference>
<evidence type="ECO:0000313" key="1">
    <source>
        <dbReference type="Proteomes" id="UP000887580"/>
    </source>
</evidence>
<dbReference type="WBParaSite" id="PS1159_v2.g21778.t1">
    <property type="protein sequence ID" value="PS1159_v2.g21778.t1"/>
    <property type="gene ID" value="PS1159_v2.g21778"/>
</dbReference>